<name>A0ABN1K1I2_9FLAO</name>
<keyword evidence="2" id="KW-1185">Reference proteome</keyword>
<dbReference type="EMBL" id="BAAAGG010000002">
    <property type="protein sequence ID" value="GAA0752159.1"/>
    <property type="molecule type" value="Genomic_DNA"/>
</dbReference>
<evidence type="ECO:0000313" key="1">
    <source>
        <dbReference type="EMBL" id="GAA0752159.1"/>
    </source>
</evidence>
<reference evidence="1 2" key="1">
    <citation type="journal article" date="2019" name="Int. J. Syst. Evol. Microbiol.">
        <title>The Global Catalogue of Microorganisms (GCM) 10K type strain sequencing project: providing services to taxonomists for standard genome sequencing and annotation.</title>
        <authorList>
            <consortium name="The Broad Institute Genomics Platform"/>
            <consortium name="The Broad Institute Genome Sequencing Center for Infectious Disease"/>
            <person name="Wu L."/>
            <person name="Ma J."/>
        </authorList>
    </citation>
    <scope>NUCLEOTIDE SEQUENCE [LARGE SCALE GENOMIC DNA]</scope>
    <source>
        <strain evidence="1 2">JCM 16231</strain>
    </source>
</reference>
<comment type="caution">
    <text evidence="1">The sequence shown here is derived from an EMBL/GenBank/DDBJ whole genome shotgun (WGS) entry which is preliminary data.</text>
</comment>
<gene>
    <name evidence="1" type="ORF">GCM10009433_02990</name>
</gene>
<protein>
    <submittedName>
        <fullName evidence="1">Uncharacterized protein</fullName>
    </submittedName>
</protein>
<evidence type="ECO:0000313" key="2">
    <source>
        <dbReference type="Proteomes" id="UP001500185"/>
    </source>
</evidence>
<sequence>MGQSLKAECKDCDFNAQVSYGGGMMNFKYNCLAPAIEKTTGEFKIVNHKDKSLHDYYDFYTDDTLKHKGYIGRTHDNFDLKLNFNSNFCPQCHGFTLSFVRTAIYS</sequence>
<proteinExistence type="predicted"/>
<organism evidence="1 2">
    <name type="scientific">Psychroflexus lacisalsi</name>
    <dbReference type="NCBI Taxonomy" id="503928"/>
    <lineage>
        <taxon>Bacteria</taxon>
        <taxon>Pseudomonadati</taxon>
        <taxon>Bacteroidota</taxon>
        <taxon>Flavobacteriia</taxon>
        <taxon>Flavobacteriales</taxon>
        <taxon>Flavobacteriaceae</taxon>
        <taxon>Psychroflexus</taxon>
    </lineage>
</organism>
<dbReference type="RefSeq" id="WP_224455242.1">
    <property type="nucleotide sequence ID" value="NZ_BAAAGG010000002.1"/>
</dbReference>
<accession>A0ABN1K1I2</accession>
<dbReference type="Proteomes" id="UP001500185">
    <property type="component" value="Unassembled WGS sequence"/>
</dbReference>